<proteinExistence type="predicted"/>
<reference evidence="3 4" key="1">
    <citation type="submission" date="2014-12" db="EMBL/GenBank/DDBJ databases">
        <title>Comparative genomics of the lactic acid bacteria isolated from the honey bee gut.</title>
        <authorList>
            <person name="Ellegaard K.M."/>
            <person name="Tamarit D."/>
            <person name="Javelind E."/>
            <person name="Olofsson T."/>
            <person name="Andersson S.G."/>
            <person name="Vasquez A."/>
        </authorList>
    </citation>
    <scope>NUCLEOTIDE SEQUENCE [LARGE SCALE GENOMIC DNA]</scope>
    <source>
        <strain evidence="3 4">Bma6</strain>
    </source>
</reference>
<feature type="compositionally biased region" description="Polar residues" evidence="1">
    <location>
        <begin position="29"/>
        <end position="45"/>
    </location>
</feature>
<comment type="caution">
    <text evidence="3">The sequence shown here is derived from an EMBL/GenBank/DDBJ whole genome shotgun (WGS) entry which is preliminary data.</text>
</comment>
<feature type="compositionally biased region" description="Polar residues" evidence="1">
    <location>
        <begin position="80"/>
        <end position="94"/>
    </location>
</feature>
<gene>
    <name evidence="3" type="ORF">JF68_09610</name>
</gene>
<feature type="region of interest" description="Disordered" evidence="1">
    <location>
        <begin position="64"/>
        <end position="128"/>
    </location>
</feature>
<dbReference type="Proteomes" id="UP000033652">
    <property type="component" value="Unassembled WGS sequence"/>
</dbReference>
<keyword evidence="2" id="KW-0472">Membrane</keyword>
<evidence type="ECO:0000313" key="3">
    <source>
        <dbReference type="EMBL" id="KJY53602.1"/>
    </source>
</evidence>
<dbReference type="EMBL" id="JXBX01000009">
    <property type="protein sequence ID" value="KJY53602.1"/>
    <property type="molecule type" value="Genomic_DNA"/>
</dbReference>
<evidence type="ECO:0000313" key="4">
    <source>
        <dbReference type="Proteomes" id="UP000033652"/>
    </source>
</evidence>
<feature type="transmembrane region" description="Helical" evidence="2">
    <location>
        <begin position="232"/>
        <end position="252"/>
    </location>
</feature>
<feature type="transmembrane region" description="Helical" evidence="2">
    <location>
        <begin position="158"/>
        <end position="180"/>
    </location>
</feature>
<evidence type="ECO:0000256" key="2">
    <source>
        <dbReference type="SAM" id="Phobius"/>
    </source>
</evidence>
<accession>A0ABD4ADG3</accession>
<protein>
    <submittedName>
        <fullName evidence="3">Uncharacterized protein</fullName>
    </submittedName>
</protein>
<sequence length="274" mass="30155">MKNTRGGYRSNKGKYLNVNQHHQDEGKLKTQNRTSGASDPNSQKLENIDEDSCTSLLESAEIAVSKGKRNSVKNPLRTAVPNQKQEIDNTNSVSGGPDQSKRKKQDTNEPVNNPAELMTAANSDGQRKTKTRGPFYLGLASAVLLASIGLGLSTLPIFFSLPLAAVLFGIGIWLLSYAGFRPSQKPGRNDVNIDRRTKTIIVSVILVVLQSFIIDVFIFTRLGTVDKHQDSIIIIWIIASLVETLASLTFVYQHNPLQTSFKNRGADVQRSMES</sequence>
<feature type="region of interest" description="Disordered" evidence="1">
    <location>
        <begin position="1"/>
        <end position="50"/>
    </location>
</feature>
<evidence type="ECO:0000256" key="1">
    <source>
        <dbReference type="SAM" id="MobiDB-lite"/>
    </source>
</evidence>
<feature type="transmembrane region" description="Helical" evidence="2">
    <location>
        <begin position="200"/>
        <end position="220"/>
    </location>
</feature>
<organism evidence="3 4">
    <name type="scientific">Bifidobacterium coryneforme</name>
    <dbReference type="NCBI Taxonomy" id="1687"/>
    <lineage>
        <taxon>Bacteria</taxon>
        <taxon>Bacillati</taxon>
        <taxon>Actinomycetota</taxon>
        <taxon>Actinomycetes</taxon>
        <taxon>Bifidobacteriales</taxon>
        <taxon>Bifidobacteriaceae</taxon>
        <taxon>Bifidobacterium</taxon>
    </lineage>
</organism>
<dbReference type="RefSeq" id="WP_156149495.1">
    <property type="nucleotide sequence ID" value="NZ_KQ033865.1"/>
</dbReference>
<feature type="transmembrane region" description="Helical" evidence="2">
    <location>
        <begin position="135"/>
        <end position="152"/>
    </location>
</feature>
<name>A0ABD4ADG3_9BIFI</name>
<dbReference type="AlphaFoldDB" id="A0ABD4ADG3"/>
<keyword evidence="2" id="KW-1133">Transmembrane helix</keyword>
<keyword evidence="2" id="KW-0812">Transmembrane</keyword>